<name>A0ABY9JXG8_9BACI</name>
<feature type="transmembrane region" description="Helical" evidence="7">
    <location>
        <begin position="117"/>
        <end position="138"/>
    </location>
</feature>
<protein>
    <submittedName>
        <fullName evidence="8">MFS transporter</fullName>
    </submittedName>
</protein>
<dbReference type="Pfam" id="PF07690">
    <property type="entry name" value="MFS_1"/>
    <property type="match status" value="1"/>
</dbReference>
<evidence type="ECO:0000256" key="5">
    <source>
        <dbReference type="ARBA" id="ARBA00022989"/>
    </source>
</evidence>
<feature type="transmembrane region" description="Helical" evidence="7">
    <location>
        <begin position="150"/>
        <end position="167"/>
    </location>
</feature>
<organism evidence="8 9">
    <name type="scientific">Bacillus carboniphilus</name>
    <dbReference type="NCBI Taxonomy" id="86663"/>
    <lineage>
        <taxon>Bacteria</taxon>
        <taxon>Bacillati</taxon>
        <taxon>Bacillota</taxon>
        <taxon>Bacilli</taxon>
        <taxon>Bacillales</taxon>
        <taxon>Bacillaceae</taxon>
        <taxon>Bacillus</taxon>
    </lineage>
</organism>
<keyword evidence="5 7" id="KW-1133">Transmembrane helix</keyword>
<dbReference type="EMBL" id="CP129013">
    <property type="protein sequence ID" value="WLR43217.1"/>
    <property type="molecule type" value="Genomic_DNA"/>
</dbReference>
<evidence type="ECO:0000256" key="1">
    <source>
        <dbReference type="ARBA" id="ARBA00004651"/>
    </source>
</evidence>
<keyword evidence="9" id="KW-1185">Reference proteome</keyword>
<accession>A0ABY9JXG8</accession>
<sequence>MFIFFLSSFGAAFDPAKQTMIKMIIPKEKLTEAISLSQLSVNSMKIIAPATGGALLIFLSPQKVLVIEIVLLLLSALILSRIKAEPVKEFHHEEKLNLTKEIMLGFKHIFSNKQLSISILLMSLGLFFVFLYDSLLVLWSKQIGFEESDFGLFLSMIGLGAVIGSLIMGKWGKWRKNPVVFMCLAGITSGTFIILLGMGGIGILKLHTFTWVIIVLLIGILGGTASVPYGYVIQTETTSQLIGRVSAAGQALITFSMLIAPALGATLANLFGVGYVFLISGIASCLSAIIFYLLSNTIQNKRN</sequence>
<feature type="transmembrane region" description="Helical" evidence="7">
    <location>
        <begin position="64"/>
        <end position="82"/>
    </location>
</feature>
<evidence type="ECO:0000313" key="8">
    <source>
        <dbReference type="EMBL" id="WLR43217.1"/>
    </source>
</evidence>
<evidence type="ECO:0000256" key="4">
    <source>
        <dbReference type="ARBA" id="ARBA00022692"/>
    </source>
</evidence>
<keyword evidence="3" id="KW-1003">Cell membrane</keyword>
<dbReference type="PANTHER" id="PTHR43266">
    <property type="entry name" value="MACROLIDE-EFFLUX PROTEIN"/>
    <property type="match status" value="1"/>
</dbReference>
<evidence type="ECO:0000256" key="2">
    <source>
        <dbReference type="ARBA" id="ARBA00022448"/>
    </source>
</evidence>
<dbReference type="Gene3D" id="1.20.1250.20">
    <property type="entry name" value="MFS general substrate transporter like domains"/>
    <property type="match status" value="1"/>
</dbReference>
<feature type="transmembrane region" description="Helical" evidence="7">
    <location>
        <begin position="245"/>
        <end position="267"/>
    </location>
</feature>
<dbReference type="InterPro" id="IPR036259">
    <property type="entry name" value="MFS_trans_sf"/>
</dbReference>
<dbReference type="CDD" id="cd06173">
    <property type="entry name" value="MFS_MefA_like"/>
    <property type="match status" value="1"/>
</dbReference>
<evidence type="ECO:0000313" key="9">
    <source>
        <dbReference type="Proteomes" id="UP001197974"/>
    </source>
</evidence>
<feature type="transmembrane region" description="Helical" evidence="7">
    <location>
        <begin position="273"/>
        <end position="294"/>
    </location>
</feature>
<dbReference type="RefSeq" id="WP_306019980.1">
    <property type="nucleotide sequence ID" value="NZ_CP129013.1"/>
</dbReference>
<keyword evidence="6 7" id="KW-0472">Membrane</keyword>
<evidence type="ECO:0000256" key="3">
    <source>
        <dbReference type="ARBA" id="ARBA00022475"/>
    </source>
</evidence>
<gene>
    <name evidence="8" type="ORF">LC087_03195</name>
</gene>
<proteinExistence type="predicted"/>
<keyword evidence="2" id="KW-0813">Transport</keyword>
<evidence type="ECO:0000256" key="6">
    <source>
        <dbReference type="ARBA" id="ARBA00023136"/>
    </source>
</evidence>
<feature type="transmembrane region" description="Helical" evidence="7">
    <location>
        <begin position="179"/>
        <end position="203"/>
    </location>
</feature>
<dbReference type="PANTHER" id="PTHR43266:SF2">
    <property type="entry name" value="MAJOR FACILITATOR SUPERFAMILY (MFS) PROFILE DOMAIN-CONTAINING PROTEIN"/>
    <property type="match status" value="1"/>
</dbReference>
<comment type="subcellular location">
    <subcellularLocation>
        <location evidence="1">Cell membrane</location>
        <topology evidence="1">Multi-pass membrane protein</topology>
    </subcellularLocation>
</comment>
<reference evidence="8 9" key="1">
    <citation type="submission" date="2023-06" db="EMBL/GenBank/DDBJ databases">
        <title>Five Gram-positive bacteria isolated from mangrove sediments in Shenzhen, Guangdong, China.</title>
        <authorList>
            <person name="Yu S."/>
            <person name="Zheng W."/>
            <person name="Huang Y."/>
        </authorList>
    </citation>
    <scope>NUCLEOTIDE SEQUENCE [LARGE SCALE GENOMIC DNA]</scope>
    <source>
        <strain evidence="8 9">SaN35-3</strain>
    </source>
</reference>
<evidence type="ECO:0000256" key="7">
    <source>
        <dbReference type="SAM" id="Phobius"/>
    </source>
</evidence>
<dbReference type="InterPro" id="IPR011701">
    <property type="entry name" value="MFS"/>
</dbReference>
<keyword evidence="4 7" id="KW-0812">Transmembrane</keyword>
<dbReference type="Proteomes" id="UP001197974">
    <property type="component" value="Chromosome"/>
</dbReference>
<dbReference type="SUPFAM" id="SSF103473">
    <property type="entry name" value="MFS general substrate transporter"/>
    <property type="match status" value="1"/>
</dbReference>
<feature type="transmembrane region" description="Helical" evidence="7">
    <location>
        <begin position="209"/>
        <end position="233"/>
    </location>
</feature>